<proteinExistence type="predicted"/>
<reference evidence="2 3" key="1">
    <citation type="submission" date="2023-02" db="EMBL/GenBank/DDBJ databases">
        <title>LHISI_Scaffold_Assembly.</title>
        <authorList>
            <person name="Stuart O.P."/>
            <person name="Cleave R."/>
            <person name="Magrath M.J.L."/>
            <person name="Mikheyev A.S."/>
        </authorList>
    </citation>
    <scope>NUCLEOTIDE SEQUENCE [LARGE SCALE GENOMIC DNA]</scope>
    <source>
        <strain evidence="2">Daus_M_001</strain>
        <tissue evidence="2">Leg muscle</tissue>
    </source>
</reference>
<name>A0ABQ9I1S4_9NEOP</name>
<organism evidence="2 3">
    <name type="scientific">Dryococelus australis</name>
    <dbReference type="NCBI Taxonomy" id="614101"/>
    <lineage>
        <taxon>Eukaryota</taxon>
        <taxon>Metazoa</taxon>
        <taxon>Ecdysozoa</taxon>
        <taxon>Arthropoda</taxon>
        <taxon>Hexapoda</taxon>
        <taxon>Insecta</taxon>
        <taxon>Pterygota</taxon>
        <taxon>Neoptera</taxon>
        <taxon>Polyneoptera</taxon>
        <taxon>Phasmatodea</taxon>
        <taxon>Verophasmatodea</taxon>
        <taxon>Anareolatae</taxon>
        <taxon>Phasmatidae</taxon>
        <taxon>Eurycanthinae</taxon>
        <taxon>Dryococelus</taxon>
    </lineage>
</organism>
<evidence type="ECO:0000256" key="1">
    <source>
        <dbReference type="SAM" id="MobiDB-lite"/>
    </source>
</evidence>
<feature type="region of interest" description="Disordered" evidence="1">
    <location>
        <begin position="1"/>
        <end position="34"/>
    </location>
</feature>
<comment type="caution">
    <text evidence="2">The sequence shown here is derived from an EMBL/GenBank/DDBJ whole genome shotgun (WGS) entry which is preliminary data.</text>
</comment>
<feature type="compositionally biased region" description="Basic and acidic residues" evidence="1">
    <location>
        <begin position="1"/>
        <end position="14"/>
    </location>
</feature>
<protein>
    <submittedName>
        <fullName evidence="2">Uncharacterized protein</fullName>
    </submittedName>
</protein>
<dbReference type="EMBL" id="JARBHB010000003">
    <property type="protein sequence ID" value="KAJ8890569.1"/>
    <property type="molecule type" value="Genomic_DNA"/>
</dbReference>
<evidence type="ECO:0000313" key="3">
    <source>
        <dbReference type="Proteomes" id="UP001159363"/>
    </source>
</evidence>
<accession>A0ABQ9I1S4</accession>
<keyword evidence="3" id="KW-1185">Reference proteome</keyword>
<sequence length="447" mass="49948">MMRWGKWEIPEKTHRPVASSGTIPAWENAKATPPGIETGLPWWDVSSLTTTPPCHQSAEPGLITELNASAFFPPGAPLSTPPEAVCTKLRCEGKSANGTRYGEPTSQHFCHHDAGVERQGAAETVDSRKWRGKVCRRYVIGDEVLSGEREQASAARKPPSAWVSFRNSFEKSDLCFLLPAQRRGDGRQSPDNAVLETQCFPLCTRALNCVTVCLKYKFFHETDFRPWRSKSRFSRYPVPVALWRAHRNLTALNLDIWVDTQHFLGGPSTYQQMFHPGATVLPGGNVAASRPARKSNRHLRRVDGQLAECFPALLKFANNGPPTSPLADIPHHAVDPGIFTAYTTTMWRFPSAQYTQLWRLTMPLNVKVASSIQTITYLLATGYICDTAIEVSVTVTTRILGSRSRVCDTFFACHSSFQLSVTCHSATVSRTFYWSLRVYPEMATEYF</sequence>
<evidence type="ECO:0000313" key="2">
    <source>
        <dbReference type="EMBL" id="KAJ8890569.1"/>
    </source>
</evidence>
<gene>
    <name evidence="2" type="ORF">PR048_010078</name>
</gene>
<dbReference type="Proteomes" id="UP001159363">
    <property type="component" value="Chromosome 3"/>
</dbReference>